<keyword evidence="1" id="KW-0732">Signal</keyword>
<feature type="non-terminal residue" evidence="2">
    <location>
        <position position="1"/>
    </location>
</feature>
<evidence type="ECO:0000313" key="2">
    <source>
        <dbReference type="EMBL" id="JAG23026.1"/>
    </source>
</evidence>
<feature type="chain" id="PRO_5002071954" evidence="1">
    <location>
        <begin position="30"/>
        <end position="208"/>
    </location>
</feature>
<accession>A0A0A9XTK9</accession>
<reference evidence="2" key="1">
    <citation type="journal article" date="2014" name="PLoS ONE">
        <title>Transcriptome-Based Identification of ABC Transporters in the Western Tarnished Plant Bug Lygus hesperus.</title>
        <authorList>
            <person name="Hull J.J."/>
            <person name="Chaney K."/>
            <person name="Geib S.M."/>
            <person name="Fabrick J.A."/>
            <person name="Brent C.S."/>
            <person name="Walsh D."/>
            <person name="Lavine L.C."/>
        </authorList>
    </citation>
    <scope>NUCLEOTIDE SEQUENCE</scope>
</reference>
<organism evidence="2">
    <name type="scientific">Lygus hesperus</name>
    <name type="common">Western plant bug</name>
    <dbReference type="NCBI Taxonomy" id="30085"/>
    <lineage>
        <taxon>Eukaryota</taxon>
        <taxon>Metazoa</taxon>
        <taxon>Ecdysozoa</taxon>
        <taxon>Arthropoda</taxon>
        <taxon>Hexapoda</taxon>
        <taxon>Insecta</taxon>
        <taxon>Pterygota</taxon>
        <taxon>Neoptera</taxon>
        <taxon>Paraneoptera</taxon>
        <taxon>Hemiptera</taxon>
        <taxon>Heteroptera</taxon>
        <taxon>Panheteroptera</taxon>
        <taxon>Cimicomorpha</taxon>
        <taxon>Miridae</taxon>
        <taxon>Mirini</taxon>
        <taxon>Lygus</taxon>
    </lineage>
</organism>
<gene>
    <name evidence="2" type="primary">csiD</name>
    <name evidence="2" type="ORF">CM83_15630</name>
</gene>
<proteinExistence type="predicted"/>
<feature type="signal peptide" evidence="1">
    <location>
        <begin position="1"/>
        <end position="29"/>
    </location>
</feature>
<protein>
    <submittedName>
        <fullName evidence="2">Protein CsiD</fullName>
    </submittedName>
</protein>
<evidence type="ECO:0000256" key="1">
    <source>
        <dbReference type="SAM" id="SignalP"/>
    </source>
</evidence>
<sequence>LHSVSRHQSTMSVWVVLYLASAVVKEGLAGLASDKQGPYDIKIRFVEDCSEGDNTTVPMKIYPRMQRVNRTTVFVSGTIVLGIPIDKDMKWTLTLDQKTSQGFKEKFFFTDFQGQPMCQCIKEFGDENDYKRLFNALKGGEVKYTDCPLPAGIHEFEVDVLIEPFKKFPSFFYNTYRAIVKFYRDLNNPPDGCLRVIADLIPKKKKTG</sequence>
<name>A0A0A9XTK9_LYGHE</name>
<reference evidence="2" key="2">
    <citation type="submission" date="2014-07" db="EMBL/GenBank/DDBJ databases">
        <authorList>
            <person name="Hull J."/>
        </authorList>
    </citation>
    <scope>NUCLEOTIDE SEQUENCE</scope>
</reference>
<dbReference type="EMBL" id="GBHO01020578">
    <property type="protein sequence ID" value="JAG23026.1"/>
    <property type="molecule type" value="Transcribed_RNA"/>
</dbReference>
<dbReference type="AlphaFoldDB" id="A0A0A9XTK9"/>